<dbReference type="InterPro" id="IPR036397">
    <property type="entry name" value="RNaseH_sf"/>
</dbReference>
<proteinExistence type="predicted"/>
<dbReference type="GO" id="GO:0003676">
    <property type="term" value="F:nucleic acid binding"/>
    <property type="evidence" value="ECO:0007669"/>
    <property type="project" value="InterPro"/>
</dbReference>
<reference evidence="2" key="1">
    <citation type="journal article" date="2021" name="Proc. Natl. Acad. Sci. U.S.A.">
        <title>A Catalog of Tens of Thousands of Viruses from Human Metagenomes Reveals Hidden Associations with Chronic Diseases.</title>
        <authorList>
            <person name="Tisza M.J."/>
            <person name="Buck C.B."/>
        </authorList>
    </citation>
    <scope>NUCLEOTIDE SEQUENCE</scope>
    <source>
        <strain evidence="2">CtfrT39</strain>
    </source>
</reference>
<dbReference type="Gene3D" id="3.30.420.10">
    <property type="entry name" value="Ribonuclease H-like superfamily/Ribonuclease H"/>
    <property type="match status" value="1"/>
</dbReference>
<dbReference type="EMBL" id="BK016120">
    <property type="protein sequence ID" value="DAF96598.1"/>
    <property type="molecule type" value="Genomic_DNA"/>
</dbReference>
<sequence>MIDVTFDWESCSLSPTAAVMSLGAVAWKRYGDESPFFDEGDGVLRNSTFSAHVDLRSMFINGFAFDKSTAEWWSKQSDEAKAALLGNDSDEAPCQPIDVIVNDLFGWIAYIKKKLGDDELCLWAQGTDFDVAILRYICWEMGIKFEIKHTQLRDHRTFYLECARIIWDAAEPNGEPFDLDKAYALTMDYKDIADEGAAHDPIFDCKRSIYSTWQMMKKIREGYAKTV</sequence>
<dbReference type="SUPFAM" id="SSF53098">
    <property type="entry name" value="Ribonuclease H-like"/>
    <property type="match status" value="1"/>
</dbReference>
<protein>
    <submittedName>
        <fullName evidence="2">3' exoribonuclease</fullName>
    </submittedName>
</protein>
<dbReference type="Pfam" id="PF16473">
    <property type="entry name" value="Rv2179c-like"/>
    <property type="match status" value="1"/>
</dbReference>
<evidence type="ECO:0000259" key="1">
    <source>
        <dbReference type="Pfam" id="PF16473"/>
    </source>
</evidence>
<dbReference type="InterPro" id="IPR012337">
    <property type="entry name" value="RNaseH-like_sf"/>
</dbReference>
<accession>A0A8S5UQE2</accession>
<name>A0A8S5UQE2_9CAUD</name>
<dbReference type="InterPro" id="IPR033390">
    <property type="entry name" value="Rv2179c-like"/>
</dbReference>
<evidence type="ECO:0000313" key="2">
    <source>
        <dbReference type="EMBL" id="DAF96598.1"/>
    </source>
</evidence>
<organism evidence="2">
    <name type="scientific">Siphoviridae sp. ctfrT39</name>
    <dbReference type="NCBI Taxonomy" id="2825598"/>
    <lineage>
        <taxon>Viruses</taxon>
        <taxon>Duplodnaviria</taxon>
        <taxon>Heunggongvirae</taxon>
        <taxon>Uroviricota</taxon>
        <taxon>Caudoviricetes</taxon>
    </lineage>
</organism>
<feature type="domain" description="3'-5' exoribonuclease Rv2179c-like" evidence="1">
    <location>
        <begin position="4"/>
        <end position="158"/>
    </location>
</feature>